<sequence>MQRHPFVIYADFEALIEKQTERVGASTDGIHAHHPMSYGYFVKAAADVPVALMEKYDIPQTPVVYRGSESRDEVAKHFVASVIALATRLGDLLKATNVLISMSVEEVRMHNARSVCDMCKLAFTETRWKVTDHCHLSGRLRHTLYAPCNLKLATPKFVPSFLHNLSKYDAHVYPYDFTDYWAKLEQLTLPAIEDFYSTLTEEHIKDTEYQFAKDVSVMYAIRADRLGGLGTRFQNRHFYTTHIIITNWTNITYLLIITNYN</sequence>
<dbReference type="AlphaFoldDB" id="A0A6G0Y5D1"/>
<reference evidence="1 2" key="1">
    <citation type="submission" date="2019-08" db="EMBL/GenBank/DDBJ databases">
        <title>Whole genome of Aphis craccivora.</title>
        <authorList>
            <person name="Voronova N.V."/>
            <person name="Shulinski R.S."/>
            <person name="Bandarenka Y.V."/>
            <person name="Zhorov D.G."/>
            <person name="Warner D."/>
        </authorList>
    </citation>
    <scope>NUCLEOTIDE SEQUENCE [LARGE SCALE GENOMIC DNA]</scope>
    <source>
        <strain evidence="1">180601</strain>
        <tissue evidence="1">Whole Body</tissue>
    </source>
</reference>
<dbReference type="InterPro" id="IPR038563">
    <property type="entry name" value="Endonuclease_7_sf"/>
</dbReference>
<dbReference type="InterPro" id="IPR044925">
    <property type="entry name" value="His-Me_finger_sf"/>
</dbReference>
<evidence type="ECO:0000313" key="1">
    <source>
        <dbReference type="EMBL" id="KAF0749351.1"/>
    </source>
</evidence>
<proteinExistence type="predicted"/>
<dbReference type="OrthoDB" id="6627687at2759"/>
<accession>A0A6G0Y5D1</accession>
<dbReference type="SUPFAM" id="SSF54060">
    <property type="entry name" value="His-Me finger endonucleases"/>
    <property type="match status" value="1"/>
</dbReference>
<gene>
    <name evidence="1" type="ORF">FWK35_00015633</name>
</gene>
<dbReference type="InterPro" id="IPR004211">
    <property type="entry name" value="Endonuclease_7"/>
</dbReference>
<dbReference type="Gene3D" id="3.40.1800.10">
    <property type="entry name" value="His-Me finger endonucleases"/>
    <property type="match status" value="1"/>
</dbReference>
<evidence type="ECO:0000313" key="2">
    <source>
        <dbReference type="Proteomes" id="UP000478052"/>
    </source>
</evidence>
<dbReference type="PANTHER" id="PTHR31511">
    <property type="entry name" value="PROTEIN CBG23764"/>
    <property type="match status" value="1"/>
</dbReference>
<dbReference type="Proteomes" id="UP000478052">
    <property type="component" value="Unassembled WGS sequence"/>
</dbReference>
<keyword evidence="2" id="KW-1185">Reference proteome</keyword>
<dbReference type="Pfam" id="PF02945">
    <property type="entry name" value="Endonuclease_7"/>
    <property type="match status" value="1"/>
</dbReference>
<protein>
    <submittedName>
        <fullName evidence="1">Uncharacterized protein</fullName>
    </submittedName>
</protein>
<comment type="caution">
    <text evidence="1">The sequence shown here is derived from an EMBL/GenBank/DDBJ whole genome shotgun (WGS) entry which is preliminary data.</text>
</comment>
<organism evidence="1 2">
    <name type="scientific">Aphis craccivora</name>
    <name type="common">Cowpea aphid</name>
    <dbReference type="NCBI Taxonomy" id="307492"/>
    <lineage>
        <taxon>Eukaryota</taxon>
        <taxon>Metazoa</taxon>
        <taxon>Ecdysozoa</taxon>
        <taxon>Arthropoda</taxon>
        <taxon>Hexapoda</taxon>
        <taxon>Insecta</taxon>
        <taxon>Pterygota</taxon>
        <taxon>Neoptera</taxon>
        <taxon>Paraneoptera</taxon>
        <taxon>Hemiptera</taxon>
        <taxon>Sternorrhyncha</taxon>
        <taxon>Aphidomorpha</taxon>
        <taxon>Aphidoidea</taxon>
        <taxon>Aphididae</taxon>
        <taxon>Aphidini</taxon>
        <taxon>Aphis</taxon>
        <taxon>Aphis</taxon>
    </lineage>
</organism>
<dbReference type="EMBL" id="VUJU01006133">
    <property type="protein sequence ID" value="KAF0749351.1"/>
    <property type="molecule type" value="Genomic_DNA"/>
</dbReference>
<name>A0A6G0Y5D1_APHCR</name>
<dbReference type="PANTHER" id="PTHR31511:SF12">
    <property type="entry name" value="RHO TERMINATION FACTOR N-TERMINAL DOMAIN-CONTAINING PROTEIN"/>
    <property type="match status" value="1"/>
</dbReference>